<keyword evidence="5" id="KW-1185">Reference proteome</keyword>
<feature type="region of interest" description="Disordered" evidence="2">
    <location>
        <begin position="246"/>
        <end position="274"/>
    </location>
</feature>
<feature type="domain" description="DC1" evidence="3">
    <location>
        <begin position="180"/>
        <end position="232"/>
    </location>
</feature>
<dbReference type="SUPFAM" id="SSF57889">
    <property type="entry name" value="Cysteine-rich domain"/>
    <property type="match status" value="1"/>
</dbReference>
<dbReference type="InterPro" id="IPR004146">
    <property type="entry name" value="DC1"/>
</dbReference>
<evidence type="ECO:0000259" key="3">
    <source>
        <dbReference type="Pfam" id="PF03107"/>
    </source>
</evidence>
<comment type="caution">
    <text evidence="4">The sequence shown here is derived from an EMBL/GenBank/DDBJ whole genome shotgun (WGS) entry which is preliminary data.</text>
</comment>
<keyword evidence="1" id="KW-0677">Repeat</keyword>
<sequence length="386" mass="42082">MSTSNSDLFLSKILKIADVSVFMSADGIGINPQQAQAPTGLNYNQLTGDKNSSRNHFFQLKPSLESLYETSFGIIYSSLQIRPVTLNLSSSLSLPEKNKAMDDETVLTITDLPVTVSDASGNPLPRQLTAVSSNFQAVTKLLSLVLVSHEPQKRHVHRRCPQLKRLKVESNNCAQLPQESHPLHSLLIVYNSAPPALSFTQFVCNICNVGMDGRFWSYNCYACNYHVHASCAVNKPKPVAASSGVEKCGTTSDEGRAVSAESVPGQGLETEQTQQPAATTEQAILDHECEEFPNGHLMDINVRILLSLSALCALGVLFSFSSSSQLLLNPSDGRGVVDSSGCNSTGHRIPELELSQWYTVNCSPSLSTRLQNGLWLNRQALRKSRC</sequence>
<dbReference type="Proteomes" id="UP000824890">
    <property type="component" value="Unassembled WGS sequence"/>
</dbReference>
<organism evidence="4 5">
    <name type="scientific">Brassica napus</name>
    <name type="common">Rape</name>
    <dbReference type="NCBI Taxonomy" id="3708"/>
    <lineage>
        <taxon>Eukaryota</taxon>
        <taxon>Viridiplantae</taxon>
        <taxon>Streptophyta</taxon>
        <taxon>Embryophyta</taxon>
        <taxon>Tracheophyta</taxon>
        <taxon>Spermatophyta</taxon>
        <taxon>Magnoliopsida</taxon>
        <taxon>eudicotyledons</taxon>
        <taxon>Gunneridae</taxon>
        <taxon>Pentapetalae</taxon>
        <taxon>rosids</taxon>
        <taxon>malvids</taxon>
        <taxon>Brassicales</taxon>
        <taxon>Brassicaceae</taxon>
        <taxon>Brassiceae</taxon>
        <taxon>Brassica</taxon>
    </lineage>
</organism>
<dbReference type="EMBL" id="JAGKQM010002644">
    <property type="protein sequence ID" value="KAH0849088.1"/>
    <property type="molecule type" value="Genomic_DNA"/>
</dbReference>
<dbReference type="InterPro" id="IPR046349">
    <property type="entry name" value="C1-like_sf"/>
</dbReference>
<dbReference type="Pfam" id="PF03107">
    <property type="entry name" value="C1_2"/>
    <property type="match status" value="1"/>
</dbReference>
<proteinExistence type="predicted"/>
<reference evidence="4 5" key="1">
    <citation type="submission" date="2021-05" db="EMBL/GenBank/DDBJ databases">
        <title>Genome Assembly of Synthetic Allotetraploid Brassica napus Reveals Homoeologous Exchanges between Subgenomes.</title>
        <authorList>
            <person name="Davis J.T."/>
        </authorList>
    </citation>
    <scope>NUCLEOTIDE SEQUENCE [LARGE SCALE GENOMIC DNA]</scope>
    <source>
        <strain evidence="5">cv. Da-Ae</strain>
        <tissue evidence="4">Seedling</tissue>
    </source>
</reference>
<gene>
    <name evidence="4" type="ORF">HID58_090421</name>
</gene>
<name>A0ABQ7X1T8_BRANA</name>
<evidence type="ECO:0000313" key="4">
    <source>
        <dbReference type="EMBL" id="KAH0849088.1"/>
    </source>
</evidence>
<protein>
    <recommendedName>
        <fullName evidence="3">DC1 domain-containing protein</fullName>
    </recommendedName>
</protein>
<evidence type="ECO:0000256" key="2">
    <source>
        <dbReference type="SAM" id="MobiDB-lite"/>
    </source>
</evidence>
<accession>A0ABQ7X1T8</accession>
<evidence type="ECO:0000256" key="1">
    <source>
        <dbReference type="ARBA" id="ARBA00022737"/>
    </source>
</evidence>
<evidence type="ECO:0000313" key="5">
    <source>
        <dbReference type="Proteomes" id="UP000824890"/>
    </source>
</evidence>